<dbReference type="PANTHER" id="PTHR13572">
    <property type="entry name" value="ENDO-ALPHA-1,2-MANNOSIDASE"/>
    <property type="match status" value="1"/>
</dbReference>
<dbReference type="WBParaSite" id="ACRNAN_scaffold2991.g15185.t1">
    <property type="protein sequence ID" value="ACRNAN_scaffold2991.g15185.t1"/>
    <property type="gene ID" value="ACRNAN_scaffold2991.g15185"/>
</dbReference>
<keyword evidence="8" id="KW-0472">Membrane</keyword>
<evidence type="ECO:0000256" key="5">
    <source>
        <dbReference type="ARBA" id="ARBA00022968"/>
    </source>
</evidence>
<dbReference type="GO" id="GO:0000139">
    <property type="term" value="C:Golgi membrane"/>
    <property type="evidence" value="ECO:0007669"/>
    <property type="project" value="UniProtKB-SubCell"/>
</dbReference>
<evidence type="ECO:0000313" key="11">
    <source>
        <dbReference type="WBParaSite" id="ACRNAN_scaffold2991.g15185.t1"/>
    </source>
</evidence>
<dbReference type="Proteomes" id="UP000887540">
    <property type="component" value="Unplaced"/>
</dbReference>
<evidence type="ECO:0000256" key="1">
    <source>
        <dbReference type="ARBA" id="ARBA00004323"/>
    </source>
</evidence>
<feature type="coiled-coil region" evidence="9">
    <location>
        <begin position="21"/>
        <end position="48"/>
    </location>
</feature>
<keyword evidence="5" id="KW-0735">Signal-anchor</keyword>
<dbReference type="AlphaFoldDB" id="A0A914DK44"/>
<proteinExistence type="inferred from homology"/>
<dbReference type="SUPFAM" id="SSF51445">
    <property type="entry name" value="(Trans)glycosidases"/>
    <property type="match status" value="1"/>
</dbReference>
<evidence type="ECO:0000256" key="2">
    <source>
        <dbReference type="ARBA" id="ARBA00009559"/>
    </source>
</evidence>
<organism evidence="10 11">
    <name type="scientific">Acrobeloides nanus</name>
    <dbReference type="NCBI Taxonomy" id="290746"/>
    <lineage>
        <taxon>Eukaryota</taxon>
        <taxon>Metazoa</taxon>
        <taxon>Ecdysozoa</taxon>
        <taxon>Nematoda</taxon>
        <taxon>Chromadorea</taxon>
        <taxon>Rhabditida</taxon>
        <taxon>Tylenchina</taxon>
        <taxon>Cephalobomorpha</taxon>
        <taxon>Cephaloboidea</taxon>
        <taxon>Cephalobidae</taxon>
        <taxon>Acrobeloides</taxon>
    </lineage>
</organism>
<evidence type="ECO:0000256" key="9">
    <source>
        <dbReference type="SAM" id="Coils"/>
    </source>
</evidence>
<dbReference type="Gene3D" id="3.20.20.80">
    <property type="entry name" value="Glycosidases"/>
    <property type="match status" value="1"/>
</dbReference>
<dbReference type="InterPro" id="IPR026071">
    <property type="entry name" value="Glyco_Hydrolase_99"/>
</dbReference>
<keyword evidence="9" id="KW-0175">Coiled coil</keyword>
<keyword evidence="10" id="KW-1185">Reference proteome</keyword>
<keyword evidence="7" id="KW-0333">Golgi apparatus</keyword>
<name>A0A914DK44_9BILA</name>
<evidence type="ECO:0000256" key="8">
    <source>
        <dbReference type="ARBA" id="ARBA00023136"/>
    </source>
</evidence>
<evidence type="ECO:0000256" key="6">
    <source>
        <dbReference type="ARBA" id="ARBA00022989"/>
    </source>
</evidence>
<accession>A0A914DK44</accession>
<dbReference type="Pfam" id="PF16317">
    <property type="entry name" value="Glyco_hydro_99"/>
    <property type="match status" value="1"/>
</dbReference>
<keyword evidence="6" id="KW-1133">Transmembrane helix</keyword>
<dbReference type="GO" id="GO:0004559">
    <property type="term" value="F:alpha-mannosidase activity"/>
    <property type="evidence" value="ECO:0007669"/>
    <property type="project" value="TreeGrafter"/>
</dbReference>
<keyword evidence="3" id="KW-0812">Transmembrane</keyword>
<evidence type="ECO:0000256" key="4">
    <source>
        <dbReference type="ARBA" id="ARBA00022801"/>
    </source>
</evidence>
<comment type="subcellular location">
    <subcellularLocation>
        <location evidence="1">Golgi apparatus membrane</location>
        <topology evidence="1">Single-pass type II membrane protein</topology>
    </subcellularLocation>
</comment>
<dbReference type="CDD" id="cd11574">
    <property type="entry name" value="GH99"/>
    <property type="match status" value="1"/>
</dbReference>
<sequence length="475" mass="54792">MRSSDDREMREHVKGVVFNSKHKLNSEKEAYEKVEKEAHEKVEIEEENPLEPPKQIDDKISEEENVAAVPAIKTDEITTTTTSATAKEQVTIRPEILRQLKEVGGRPPSIHIFYYPWYGNPEFDQKYIHWNHAYLKNWDKSDKAKYPEGTHKPPEDIGSVYYPQLGPYSSKNPAVIDKHMKWISSAGIDVVVVSWYPEGLADDNGDDWGPIIPLLLNATEKYKMKMTLHLEPYAKQTAETVRRDIEYIVEKYGSHPAFYRTSRKNATKGQKELPLLYAYDSYRIPVDEWTKLTSPNGSLSIRNTTFDVLLIGLYVQMEDRFKLKKAGFDGLYTYFAADGFSHGSTMSNWPSLSAYCAKNDLLFIPSVGPGYDDTRVRPWNAKNTKERNGGNYYREHFEMAHSAKADIVSITSFNEWHEGTQIEPAIPFKDENGTEFVYKQYEKGAEQYLEITLEMIKAYFTPHHENIPMQIERII</sequence>
<comment type="similarity">
    <text evidence="2">Belongs to the glycosyl hydrolase 99 family.</text>
</comment>
<dbReference type="PANTHER" id="PTHR13572:SF4">
    <property type="entry name" value="RE57134P"/>
    <property type="match status" value="1"/>
</dbReference>
<evidence type="ECO:0000256" key="3">
    <source>
        <dbReference type="ARBA" id="ARBA00022692"/>
    </source>
</evidence>
<evidence type="ECO:0000313" key="10">
    <source>
        <dbReference type="Proteomes" id="UP000887540"/>
    </source>
</evidence>
<dbReference type="InterPro" id="IPR017853">
    <property type="entry name" value="GH"/>
</dbReference>
<keyword evidence="4" id="KW-0378">Hydrolase</keyword>
<evidence type="ECO:0000256" key="7">
    <source>
        <dbReference type="ARBA" id="ARBA00023034"/>
    </source>
</evidence>
<protein>
    <submittedName>
        <fullName evidence="11">Glycoprotein endo-alpha-1,2-mannosidase</fullName>
    </submittedName>
</protein>
<reference evidence="11" key="1">
    <citation type="submission" date="2022-11" db="UniProtKB">
        <authorList>
            <consortium name="WormBaseParasite"/>
        </authorList>
    </citation>
    <scope>IDENTIFICATION</scope>
</reference>